<comment type="caution">
    <text evidence="3">The sequence shown here is derived from an EMBL/GenBank/DDBJ whole genome shotgun (WGS) entry which is preliminary data.</text>
</comment>
<feature type="active site" description="Nucleophile" evidence="1">
    <location>
        <position position="116"/>
    </location>
</feature>
<feature type="binding site" evidence="2">
    <location>
        <position position="60"/>
    </location>
    <ligand>
        <name>Zn(2+)</name>
        <dbReference type="ChEBI" id="CHEBI:29105"/>
        <label>2</label>
    </ligand>
</feature>
<dbReference type="PIRSF" id="PIRSF015853">
    <property type="entry name" value="Pep_DppA"/>
    <property type="match status" value="1"/>
</dbReference>
<evidence type="ECO:0000256" key="2">
    <source>
        <dbReference type="PIRSR" id="PIRSR015853-2"/>
    </source>
</evidence>
<protein>
    <submittedName>
        <fullName evidence="3">M55 family metallopeptidase</fullName>
    </submittedName>
</protein>
<feature type="binding site" evidence="2">
    <location>
        <position position="104"/>
    </location>
    <ligand>
        <name>Zn(2+)</name>
        <dbReference type="ChEBI" id="CHEBI:29105"/>
        <label>2</label>
    </ligand>
</feature>
<dbReference type="InterPro" id="IPR007035">
    <property type="entry name" value="Peptidase_M55"/>
</dbReference>
<evidence type="ECO:0000256" key="1">
    <source>
        <dbReference type="PIRSR" id="PIRSR015853-1"/>
    </source>
</evidence>
<dbReference type="Gene3D" id="3.30.1360.130">
    <property type="entry name" value="Dipeptide transport protein"/>
    <property type="match status" value="1"/>
</dbReference>
<dbReference type="GO" id="GO:0046872">
    <property type="term" value="F:metal ion binding"/>
    <property type="evidence" value="ECO:0007669"/>
    <property type="project" value="UniProtKB-KW"/>
</dbReference>
<accession>A0A9X4KMX9</accession>
<dbReference type="Pfam" id="PF04951">
    <property type="entry name" value="Peptidase_M55"/>
    <property type="match status" value="1"/>
</dbReference>
<dbReference type="AlphaFoldDB" id="A0A9X4KMX9"/>
<evidence type="ECO:0000313" key="3">
    <source>
        <dbReference type="EMBL" id="MDG0792540.1"/>
    </source>
</evidence>
<organism evidence="3 4">
    <name type="scientific">Cohnella ginsengisoli</name>
    <dbReference type="NCBI Taxonomy" id="425004"/>
    <lineage>
        <taxon>Bacteria</taxon>
        <taxon>Bacillati</taxon>
        <taxon>Bacillota</taxon>
        <taxon>Bacilli</taxon>
        <taxon>Bacillales</taxon>
        <taxon>Paenibacillaceae</taxon>
        <taxon>Cohnella</taxon>
    </lineage>
</organism>
<dbReference type="CDD" id="cd08663">
    <property type="entry name" value="DAP_dppA_1"/>
    <property type="match status" value="1"/>
</dbReference>
<keyword evidence="2" id="KW-0862">Zinc</keyword>
<evidence type="ECO:0000313" key="4">
    <source>
        <dbReference type="Proteomes" id="UP001153387"/>
    </source>
</evidence>
<feature type="binding site" evidence="2">
    <location>
        <position position="8"/>
    </location>
    <ligand>
        <name>Zn(2+)</name>
        <dbReference type="ChEBI" id="CHEBI:29105"/>
        <label>1</label>
    </ligand>
</feature>
<keyword evidence="4" id="KW-1185">Reference proteome</keyword>
<keyword evidence="2" id="KW-0479">Metal-binding</keyword>
<dbReference type="InterPro" id="IPR027476">
    <property type="entry name" value="DppA_N"/>
</dbReference>
<dbReference type="Proteomes" id="UP001153387">
    <property type="component" value="Unassembled WGS sequence"/>
</dbReference>
<feature type="binding site" evidence="2">
    <location>
        <position position="10"/>
    </location>
    <ligand>
        <name>Zn(2+)</name>
        <dbReference type="ChEBI" id="CHEBI:29105"/>
        <label>1</label>
    </ligand>
</feature>
<dbReference type="SUPFAM" id="SSF63992">
    <property type="entry name" value="Dipeptide transport protein"/>
    <property type="match status" value="1"/>
</dbReference>
<dbReference type="InterPro" id="IPR036177">
    <property type="entry name" value="Peptidase_M55_sf"/>
</dbReference>
<sequence>MKFYISVDMEGIAGIALKEQIYRGEMFYEESRRLLTDEVNAVVEALVQAGATEVFVKDAHASGFNLLCGSLHPLATLAVGPLPLSNRFPGLDGTFDGALLIGYHAMAGTPGALLEHTFSYADISELALNGAPIGEIGIDALLFGRCGVPVVFVSGDDKACAEAHRQLGTVVTYETKKGTGRHAGLLKAPRRVLAEIGESVKEAVTRRSECKPYALPGPYEMRIDYTSTNLADAHAFEADGVRRQGGRTLKLEDDDLMRLLVRTFR</sequence>
<dbReference type="Gene3D" id="3.40.50.10780">
    <property type="entry name" value="Dipeptide transport protein"/>
    <property type="match status" value="1"/>
</dbReference>
<reference evidence="3 4" key="1">
    <citation type="submission" date="2022-10" db="EMBL/GenBank/DDBJ databases">
        <title>Comparative genomic analysis of Cohnella hashimotonis sp. nov., isolated from the International Space Station.</title>
        <authorList>
            <person name="Simpson A."/>
            <person name="Venkateswaran K."/>
        </authorList>
    </citation>
    <scope>NUCLEOTIDE SEQUENCE [LARGE SCALE GENOMIC DNA]</scope>
    <source>
        <strain evidence="3 4">DSM 18997</strain>
    </source>
</reference>
<name>A0A9X4KMX9_9BACL</name>
<proteinExistence type="predicted"/>
<feature type="binding site" evidence="2">
    <location>
        <position position="8"/>
    </location>
    <ligand>
        <name>Zn(2+)</name>
        <dbReference type="ChEBI" id="CHEBI:29105"/>
        <label>2</label>
    </ligand>
</feature>
<gene>
    <name evidence="3" type="ORF">OMP38_17915</name>
</gene>
<dbReference type="RefSeq" id="WP_277566329.1">
    <property type="nucleotide sequence ID" value="NZ_JAPDHZ010000003.1"/>
</dbReference>
<feature type="binding site" evidence="2">
    <location>
        <position position="135"/>
    </location>
    <ligand>
        <name>Zn(2+)</name>
        <dbReference type="ChEBI" id="CHEBI:29105"/>
        <label>2</label>
    </ligand>
</feature>
<dbReference type="EMBL" id="JAPDHZ010000003">
    <property type="protein sequence ID" value="MDG0792540.1"/>
    <property type="molecule type" value="Genomic_DNA"/>
</dbReference>